<evidence type="ECO:0000313" key="1">
    <source>
        <dbReference type="EMBL" id="HEM67620.1"/>
    </source>
</evidence>
<protein>
    <submittedName>
        <fullName evidence="1">Uncharacterized protein</fullName>
    </submittedName>
</protein>
<proteinExistence type="predicted"/>
<organism evidence="1">
    <name type="scientific">Ignisphaera aggregans</name>
    <dbReference type="NCBI Taxonomy" id="334771"/>
    <lineage>
        <taxon>Archaea</taxon>
        <taxon>Thermoproteota</taxon>
        <taxon>Thermoprotei</taxon>
        <taxon>Desulfurococcales</taxon>
        <taxon>Desulfurococcaceae</taxon>
        <taxon>Ignisphaera</taxon>
    </lineage>
</organism>
<gene>
    <name evidence="1" type="ORF">ENO26_08700</name>
</gene>
<dbReference type="EMBL" id="DSEU01000059">
    <property type="protein sequence ID" value="HEM67620.1"/>
    <property type="molecule type" value="Genomic_DNA"/>
</dbReference>
<sequence length="172" mass="19534">MAKDSGEAKASAVWEEALLQEFIYAIGHLNHIEQHLMEDDSIIGLPLFGDLIDFFREQRKLVGQVLFAVEKLEAMKSGNELRSSWESIWCALKHVTTALIHVDECIEKLLKRFRSSEDPIIAENVKILLGVRRNILEGALKIIERGKKAANILTEASVRCREDICIEEVVHK</sequence>
<dbReference type="AlphaFoldDB" id="A0A7J2U447"/>
<reference evidence="1" key="1">
    <citation type="journal article" date="2020" name="mSystems">
        <title>Genome- and Community-Level Interaction Insights into Carbon Utilization and Element Cycling Functions of Hydrothermarchaeota in Hydrothermal Sediment.</title>
        <authorList>
            <person name="Zhou Z."/>
            <person name="Liu Y."/>
            <person name="Xu W."/>
            <person name="Pan J."/>
            <person name="Luo Z.H."/>
            <person name="Li M."/>
        </authorList>
    </citation>
    <scope>NUCLEOTIDE SEQUENCE [LARGE SCALE GENOMIC DNA]</scope>
    <source>
        <strain evidence="1">SpSt-125</strain>
    </source>
</reference>
<comment type="caution">
    <text evidence="1">The sequence shown here is derived from an EMBL/GenBank/DDBJ whole genome shotgun (WGS) entry which is preliminary data.</text>
</comment>
<accession>A0A7J2U447</accession>
<name>A0A7J2U447_9CREN</name>